<dbReference type="PANTHER" id="PTHR40659:SF1">
    <property type="entry name" value="NICKEL_COBALT EFFLUX SYSTEM RCNA"/>
    <property type="match status" value="1"/>
</dbReference>
<keyword evidence="6" id="KW-0533">Nickel</keyword>
<evidence type="ECO:0000256" key="11">
    <source>
        <dbReference type="ARBA" id="ARBA00023136"/>
    </source>
</evidence>
<dbReference type="Pfam" id="PF03824">
    <property type="entry name" value="NicO"/>
    <property type="match status" value="2"/>
</dbReference>
<feature type="transmembrane region" description="Helical" evidence="13">
    <location>
        <begin position="546"/>
        <end position="571"/>
    </location>
</feature>
<dbReference type="InterPro" id="IPR002048">
    <property type="entry name" value="EF_hand_dom"/>
</dbReference>
<comment type="caution">
    <text evidence="16">The sequence shown here is derived from an EMBL/GenBank/DDBJ whole genome shotgun (WGS) entry which is preliminary data.</text>
</comment>
<protein>
    <submittedName>
        <fullName evidence="16">DUF1007 family protein</fullName>
    </submittedName>
</protein>
<proteinExistence type="predicted"/>
<feature type="domain" description="EF-hand" evidence="15">
    <location>
        <begin position="62"/>
        <end position="85"/>
    </location>
</feature>
<evidence type="ECO:0000256" key="13">
    <source>
        <dbReference type="SAM" id="Phobius"/>
    </source>
</evidence>
<feature type="transmembrane region" description="Helical" evidence="13">
    <location>
        <begin position="475"/>
        <end position="494"/>
    </location>
</feature>
<dbReference type="InterPro" id="IPR010412">
    <property type="entry name" value="DUF1007"/>
</dbReference>
<keyword evidence="8 13" id="KW-1133">Transmembrane helix</keyword>
<feature type="transmembrane region" description="Helical" evidence="13">
    <location>
        <begin position="500"/>
        <end position="526"/>
    </location>
</feature>
<feature type="transmembrane region" description="Helical" evidence="13">
    <location>
        <begin position="379"/>
        <end position="404"/>
    </location>
</feature>
<keyword evidence="5" id="KW-1003">Cell membrane</keyword>
<accession>A0ABV9YW80</accession>
<evidence type="ECO:0000259" key="15">
    <source>
        <dbReference type="PROSITE" id="PS50222"/>
    </source>
</evidence>
<keyword evidence="4" id="KW-0813">Transport</keyword>
<feature type="transmembrane region" description="Helical" evidence="13">
    <location>
        <begin position="416"/>
        <end position="435"/>
    </location>
</feature>
<keyword evidence="12" id="KW-0170">Cobalt</keyword>
<evidence type="ECO:0000256" key="3">
    <source>
        <dbReference type="ARBA" id="ARBA00022426"/>
    </source>
</evidence>
<keyword evidence="11 13" id="KW-0472">Membrane</keyword>
<feature type="chain" id="PRO_5045850071" evidence="14">
    <location>
        <begin position="23"/>
        <end position="579"/>
    </location>
</feature>
<dbReference type="PROSITE" id="PS00018">
    <property type="entry name" value="EF_HAND_1"/>
    <property type="match status" value="1"/>
</dbReference>
<evidence type="ECO:0000313" key="17">
    <source>
        <dbReference type="Proteomes" id="UP001595796"/>
    </source>
</evidence>
<evidence type="ECO:0000256" key="2">
    <source>
        <dbReference type="ARBA" id="ARBA00004651"/>
    </source>
</evidence>
<name>A0ABV9YW80_9HYPH</name>
<comment type="subcellular location">
    <subcellularLocation>
        <location evidence="2">Cell membrane</location>
        <topology evidence="2">Multi-pass membrane protein</topology>
    </subcellularLocation>
</comment>
<keyword evidence="14" id="KW-0732">Signal</keyword>
<dbReference type="InterPro" id="IPR051224">
    <property type="entry name" value="NiCoT_RcnA"/>
</dbReference>
<dbReference type="PANTHER" id="PTHR40659">
    <property type="entry name" value="NICKEL/COBALT EFFLUX SYSTEM RCNA"/>
    <property type="match status" value="1"/>
</dbReference>
<reference evidence="17" key="1">
    <citation type="journal article" date="2019" name="Int. J. Syst. Evol. Microbiol.">
        <title>The Global Catalogue of Microorganisms (GCM) 10K type strain sequencing project: providing services to taxonomists for standard genome sequencing and annotation.</title>
        <authorList>
            <consortium name="The Broad Institute Genomics Platform"/>
            <consortium name="The Broad Institute Genome Sequencing Center for Infectious Disease"/>
            <person name="Wu L."/>
            <person name="Ma J."/>
        </authorList>
    </citation>
    <scope>NUCLEOTIDE SEQUENCE [LARGE SCALE GENOMIC DNA]</scope>
    <source>
        <strain evidence="17">CGMCC 1.16444</strain>
    </source>
</reference>
<dbReference type="InterPro" id="IPR011541">
    <property type="entry name" value="Ni/Co_transpt_high_affinity"/>
</dbReference>
<feature type="transmembrane region" description="Helical" evidence="13">
    <location>
        <begin position="337"/>
        <end position="358"/>
    </location>
</feature>
<organism evidence="16 17">
    <name type="scientific">Flaviflagellibacter deserti</name>
    <dbReference type="NCBI Taxonomy" id="2267266"/>
    <lineage>
        <taxon>Bacteria</taxon>
        <taxon>Pseudomonadati</taxon>
        <taxon>Pseudomonadota</taxon>
        <taxon>Alphaproteobacteria</taxon>
        <taxon>Hyphomicrobiales</taxon>
        <taxon>Flaviflagellibacter</taxon>
    </lineage>
</organism>
<dbReference type="Pfam" id="PF06226">
    <property type="entry name" value="DUF1007"/>
    <property type="match status" value="1"/>
</dbReference>
<keyword evidence="17" id="KW-1185">Reference proteome</keyword>
<keyword evidence="3" id="KW-0171">Cobalt transport</keyword>
<gene>
    <name evidence="16" type="ORF">ACFPFW_02530</name>
</gene>
<dbReference type="EMBL" id="JBHSJF010000002">
    <property type="protein sequence ID" value="MFC5066886.1"/>
    <property type="molecule type" value="Genomic_DNA"/>
</dbReference>
<evidence type="ECO:0000256" key="14">
    <source>
        <dbReference type="SAM" id="SignalP"/>
    </source>
</evidence>
<dbReference type="Proteomes" id="UP001595796">
    <property type="component" value="Unassembled WGS sequence"/>
</dbReference>
<evidence type="ECO:0000313" key="16">
    <source>
        <dbReference type="EMBL" id="MFC5066886.1"/>
    </source>
</evidence>
<evidence type="ECO:0000256" key="7">
    <source>
        <dbReference type="ARBA" id="ARBA00022692"/>
    </source>
</evidence>
<evidence type="ECO:0000256" key="4">
    <source>
        <dbReference type="ARBA" id="ARBA00022448"/>
    </source>
</evidence>
<sequence length="579" mass="60353">MIRRLCSIAAACLAMWAVPAWAHPHVFVTVKSTVVYGDGAPKEVRHAWRFDEMFSSFATQGLDTNGDGKLDRNELKDLAQVNVTSLKEFDYFTNAKTNQGDVVFKPPVDYWLDYDGSALTLHFTLPVQSAGSGAFHLAIYDPSYFVAFDLAEKDAAMLEGAPAGCRIDAQGPPKDGAAAPAPGQKLGEDFFNNLDSKSGWGEQFANRMTVRCGDEAVAFANQPKAPQEQTTQTSELTQADIAAQPADVLSRVEQAQRIAQDQPLGELPATQLRTASLEPTAAPPAKASSAALGAFGVVRPDSVGAPPNGVFGWIMGVQSKFYQSMSKALIDTKTSNAALFLLAGLSFLYGVFHAAGPGHGKAVISSYLLATGETLRRGVAISFAAAMAQAVTAVAVVGVLAIILGATSQMMGIATWWLEAISYGLIAALGISLLVRNGKRILGLGHVHDENCDHTHIPEPADFAGKFDWRQAGSAVLAIGLRPCTGALLILVFALAQGLIWTGVAATFAMALGTALTVGVIAAIAVGAKSLALRLASGMSGGAGMIAVRGVEMAGGVVVFAFGLMLLGGMLSTGAPVGG</sequence>
<feature type="signal peptide" evidence="14">
    <location>
        <begin position="1"/>
        <end position="22"/>
    </location>
</feature>
<keyword evidence="7 13" id="KW-0812">Transmembrane</keyword>
<dbReference type="RefSeq" id="WP_379769289.1">
    <property type="nucleotide sequence ID" value="NZ_JBHSJF010000002.1"/>
</dbReference>
<comment type="function">
    <text evidence="1">Efflux system for nickel and cobalt.</text>
</comment>
<evidence type="ECO:0000256" key="8">
    <source>
        <dbReference type="ARBA" id="ARBA00022989"/>
    </source>
</evidence>
<keyword evidence="9" id="KW-0406">Ion transport</keyword>
<evidence type="ECO:0000256" key="9">
    <source>
        <dbReference type="ARBA" id="ARBA00023065"/>
    </source>
</evidence>
<dbReference type="InterPro" id="IPR018247">
    <property type="entry name" value="EF_Hand_1_Ca_BS"/>
</dbReference>
<evidence type="ECO:0000256" key="10">
    <source>
        <dbReference type="ARBA" id="ARBA00023112"/>
    </source>
</evidence>
<evidence type="ECO:0000256" key="6">
    <source>
        <dbReference type="ARBA" id="ARBA00022596"/>
    </source>
</evidence>
<keyword evidence="10" id="KW-0921">Nickel transport</keyword>
<evidence type="ECO:0000256" key="12">
    <source>
        <dbReference type="ARBA" id="ARBA00023285"/>
    </source>
</evidence>
<evidence type="ECO:0000256" key="5">
    <source>
        <dbReference type="ARBA" id="ARBA00022475"/>
    </source>
</evidence>
<evidence type="ECO:0000256" key="1">
    <source>
        <dbReference type="ARBA" id="ARBA00002510"/>
    </source>
</evidence>
<dbReference type="PROSITE" id="PS50222">
    <property type="entry name" value="EF_HAND_2"/>
    <property type="match status" value="1"/>
</dbReference>